<dbReference type="InterPro" id="IPR002126">
    <property type="entry name" value="Cadherin-like_dom"/>
</dbReference>
<organism evidence="10 11">
    <name type="scientific">Opisthorchis viverrini</name>
    <name type="common">Southeast Asian liver fluke</name>
    <dbReference type="NCBI Taxonomy" id="6198"/>
    <lineage>
        <taxon>Eukaryota</taxon>
        <taxon>Metazoa</taxon>
        <taxon>Spiralia</taxon>
        <taxon>Lophotrochozoa</taxon>
        <taxon>Platyhelminthes</taxon>
        <taxon>Trematoda</taxon>
        <taxon>Digenea</taxon>
        <taxon>Opisthorchiida</taxon>
        <taxon>Opisthorchiata</taxon>
        <taxon>Opisthorchiidae</taxon>
        <taxon>Opisthorchis</taxon>
    </lineage>
</organism>
<dbReference type="Pfam" id="PF00028">
    <property type="entry name" value="Cadherin"/>
    <property type="match status" value="3"/>
</dbReference>
<dbReference type="FunFam" id="2.60.40.60:FF:000015">
    <property type="entry name" value="FAT atypical cadherin 1"/>
    <property type="match status" value="1"/>
</dbReference>
<dbReference type="PANTHER" id="PTHR24025:SF31">
    <property type="entry name" value="NEURAL-CADHERIN"/>
    <property type="match status" value="1"/>
</dbReference>
<dbReference type="GeneID" id="20321374"/>
<dbReference type="GO" id="GO:0005509">
    <property type="term" value="F:calcium ion binding"/>
    <property type="evidence" value="ECO:0007669"/>
    <property type="project" value="UniProtKB-UniRule"/>
</dbReference>
<evidence type="ECO:0000256" key="7">
    <source>
        <dbReference type="ARBA" id="ARBA00023136"/>
    </source>
</evidence>
<evidence type="ECO:0000256" key="4">
    <source>
        <dbReference type="ARBA" id="ARBA00022837"/>
    </source>
</evidence>
<dbReference type="GO" id="GO:0005886">
    <property type="term" value="C:plasma membrane"/>
    <property type="evidence" value="ECO:0007669"/>
    <property type="project" value="InterPro"/>
</dbReference>
<evidence type="ECO:0000256" key="1">
    <source>
        <dbReference type="ARBA" id="ARBA00004370"/>
    </source>
</evidence>
<dbReference type="SMART" id="SM00112">
    <property type="entry name" value="CA"/>
    <property type="match status" value="6"/>
</dbReference>
<feature type="domain" description="Cadherin" evidence="9">
    <location>
        <begin position="142"/>
        <end position="233"/>
    </location>
</feature>
<evidence type="ECO:0000256" key="8">
    <source>
        <dbReference type="PROSITE-ProRule" id="PRU00043"/>
    </source>
</evidence>
<dbReference type="PROSITE" id="PS50268">
    <property type="entry name" value="CADHERIN_2"/>
    <property type="match status" value="6"/>
</dbReference>
<keyword evidence="7" id="KW-0472">Membrane</keyword>
<reference evidence="10 11" key="1">
    <citation type="submission" date="2013-11" db="EMBL/GenBank/DDBJ databases">
        <title>Opisthorchis viverrini - life in the bile duct.</title>
        <authorList>
            <person name="Young N.D."/>
            <person name="Nagarajan N."/>
            <person name="Lin S.J."/>
            <person name="Korhonen P.K."/>
            <person name="Jex A.R."/>
            <person name="Hall R.S."/>
            <person name="Safavi-Hemami H."/>
            <person name="Kaewkong W."/>
            <person name="Bertrand D."/>
            <person name="Gao S."/>
            <person name="Seet Q."/>
            <person name="Wongkham S."/>
            <person name="Teh B.T."/>
            <person name="Wongkham C."/>
            <person name="Intapan P.M."/>
            <person name="Maleewong W."/>
            <person name="Yang X."/>
            <person name="Hu M."/>
            <person name="Wang Z."/>
            <person name="Hofmann A."/>
            <person name="Sternberg P.W."/>
            <person name="Tan P."/>
            <person name="Wang J."/>
            <person name="Gasser R.B."/>
        </authorList>
    </citation>
    <scope>NUCLEOTIDE SEQUENCE [LARGE SCALE GENOMIC DNA]</scope>
</reference>
<dbReference type="OrthoDB" id="6288153at2759"/>
<dbReference type="GO" id="GO:0007156">
    <property type="term" value="P:homophilic cell adhesion via plasma membrane adhesion molecules"/>
    <property type="evidence" value="ECO:0007669"/>
    <property type="project" value="InterPro"/>
</dbReference>
<sequence length="875" mass="96654">MCVITLLPEEYSPPMPHFPFRIQLYVRATDADLGVNARVSYRIFRPPHPLEFQSGFDRSMTPFEVDPQSGQLIISRALDDEIGGESQVLVEACDSSATTGVSTQLCSSPARIVIRLAKRAPDVVPQIACTSSSVLEDDHLLDRDVAFCQVRPDNLSGTWILTSATGEFGLSVGSFRIDPRSGHVYTTQPLDYERGRFYQLAVEFHLDNVKPTIGARTEFTLSVVDVNDCAPELDTPVYLIELMENTVIGTRITRILARDRDADLKDPITYSIWPSSLPESELLSQGDETAQQRRLRLDTLARANPEVNLVRHQFTVDSEGWVILKSPLDFESTREHKLKVAAMDAVGHWNSSMVVISIIDVNDNAPHWPLKEIENNSLDHIIYADVLRHQVLQADVTVPENWLPDSSFLVYQLKLVDPDTQVALTPSFFLLPDTYTESVNELKASSYFSVSSSGAVQLRRPLDREQTAEYILKFRGSDGVFVTKDSFVLRVRVEDANDNAPICLEPERILSVAEDTKRGTVLTQLVATDADADLLNSEVSYRLSSGDPSLFDINSTVGLVQLGGDLDFETKESHELSVIASDPGGLGCLFHVVVHVLDVNDNPPEFEPVAISPIPEDAPLGSLVGKVTARDRDLGMKTALTRAAEFAGSGFYTSLPIHCLTTSGSFPRGCAKRTLRGIDSNRLVYSLDSAHEASFTVEPHTGLLKVSRTLDRETQSVHTLTVFVTDGSSSSSIYSKSANQFTATTTFTIRLLDVNDSPPQFVNTSAHKIHVSELEPAGRHLTRLKAVSLDEGTNAVVRYRLLTKQPEFSLNETTGKSKICRLVFENLIAQLFDSTFPPLSILCISCQCLQLNKTISSFLRKLLVGLLPKSFQQPG</sequence>
<dbReference type="AlphaFoldDB" id="A0A074ZDR7"/>
<dbReference type="SUPFAM" id="SSF49313">
    <property type="entry name" value="Cadherin-like"/>
    <property type="match status" value="7"/>
</dbReference>
<comment type="subcellular location">
    <subcellularLocation>
        <location evidence="1">Membrane</location>
    </subcellularLocation>
</comment>
<name>A0A074ZDR7_OPIVI</name>
<dbReference type="RefSeq" id="XP_009170915.1">
    <property type="nucleotide sequence ID" value="XM_009172651.1"/>
</dbReference>
<dbReference type="PANTHER" id="PTHR24025">
    <property type="entry name" value="DESMOGLEIN FAMILY MEMBER"/>
    <property type="match status" value="1"/>
</dbReference>
<gene>
    <name evidence="10" type="ORF">T265_07195</name>
</gene>
<dbReference type="STRING" id="6198.A0A074ZDR7"/>
<proteinExistence type="predicted"/>
<evidence type="ECO:0000313" key="11">
    <source>
        <dbReference type="Proteomes" id="UP000054324"/>
    </source>
</evidence>
<dbReference type="InterPro" id="IPR015919">
    <property type="entry name" value="Cadherin-like_sf"/>
</dbReference>
<dbReference type="EMBL" id="KL596780">
    <property type="protein sequence ID" value="KER25318.1"/>
    <property type="molecule type" value="Genomic_DNA"/>
</dbReference>
<dbReference type="PROSITE" id="PS00232">
    <property type="entry name" value="CADHERIN_1"/>
    <property type="match status" value="3"/>
</dbReference>
<feature type="domain" description="Cadherin" evidence="9">
    <location>
        <begin position="504"/>
        <end position="606"/>
    </location>
</feature>
<dbReference type="InterPro" id="IPR020894">
    <property type="entry name" value="Cadherin_CS"/>
</dbReference>
<dbReference type="CDD" id="cd11304">
    <property type="entry name" value="Cadherin_repeat"/>
    <property type="match status" value="7"/>
</dbReference>
<keyword evidence="3" id="KW-0677">Repeat</keyword>
<feature type="domain" description="Cadherin" evidence="9">
    <location>
        <begin position="234"/>
        <end position="368"/>
    </location>
</feature>
<feature type="domain" description="Cadherin" evidence="9">
    <location>
        <begin position="22"/>
        <end position="127"/>
    </location>
</feature>
<dbReference type="CTD" id="20321374"/>
<evidence type="ECO:0000313" key="10">
    <source>
        <dbReference type="EMBL" id="KER25318.1"/>
    </source>
</evidence>
<keyword evidence="4 8" id="KW-0106">Calcium</keyword>
<evidence type="ECO:0000256" key="3">
    <source>
        <dbReference type="ARBA" id="ARBA00022737"/>
    </source>
</evidence>
<keyword evidence="2" id="KW-0812">Transmembrane</keyword>
<feature type="domain" description="Cadherin" evidence="9">
    <location>
        <begin position="396"/>
        <end position="503"/>
    </location>
</feature>
<feature type="domain" description="Cadherin" evidence="9">
    <location>
        <begin position="614"/>
        <end position="761"/>
    </location>
</feature>
<protein>
    <recommendedName>
        <fullName evidence="9">Cadherin domain-containing protein</fullName>
    </recommendedName>
</protein>
<evidence type="ECO:0000256" key="5">
    <source>
        <dbReference type="ARBA" id="ARBA00022889"/>
    </source>
</evidence>
<dbReference type="InterPro" id="IPR050971">
    <property type="entry name" value="Cadherin-domain_protein"/>
</dbReference>
<keyword evidence="11" id="KW-1185">Reference proteome</keyword>
<keyword evidence="6" id="KW-1133">Transmembrane helix</keyword>
<dbReference type="Gene3D" id="2.60.40.60">
    <property type="entry name" value="Cadherins"/>
    <property type="match status" value="8"/>
</dbReference>
<keyword evidence="5" id="KW-0130">Cell adhesion</keyword>
<dbReference type="GO" id="GO:0005911">
    <property type="term" value="C:cell-cell junction"/>
    <property type="evidence" value="ECO:0007669"/>
    <property type="project" value="TreeGrafter"/>
</dbReference>
<evidence type="ECO:0000256" key="2">
    <source>
        <dbReference type="ARBA" id="ARBA00022692"/>
    </source>
</evidence>
<evidence type="ECO:0000259" key="9">
    <source>
        <dbReference type="PROSITE" id="PS50268"/>
    </source>
</evidence>
<dbReference type="Proteomes" id="UP000054324">
    <property type="component" value="Unassembled WGS sequence"/>
</dbReference>
<evidence type="ECO:0000256" key="6">
    <source>
        <dbReference type="ARBA" id="ARBA00022989"/>
    </source>
</evidence>
<dbReference type="PRINTS" id="PR00205">
    <property type="entry name" value="CADHERIN"/>
</dbReference>
<accession>A0A074ZDR7</accession>
<dbReference type="KEGG" id="ovi:T265_07195"/>